<proteinExistence type="predicted"/>
<evidence type="ECO:0000313" key="1">
    <source>
        <dbReference type="EMBL" id="KAJ0181989.1"/>
    </source>
</evidence>
<keyword evidence="2" id="KW-1185">Reference proteome</keyword>
<gene>
    <name evidence="1" type="ORF">K1T71_002711</name>
</gene>
<dbReference type="Proteomes" id="UP000824533">
    <property type="component" value="Linkage Group LG04"/>
</dbReference>
<reference evidence="1 2" key="1">
    <citation type="journal article" date="2021" name="Front. Genet.">
        <title>Chromosome-Level Genome Assembly Reveals Significant Gene Expansion in the Toll and IMD Signaling Pathways of Dendrolimus kikuchii.</title>
        <authorList>
            <person name="Zhou J."/>
            <person name="Wu P."/>
            <person name="Xiong Z."/>
            <person name="Liu N."/>
            <person name="Zhao N."/>
            <person name="Ji M."/>
            <person name="Qiu Y."/>
            <person name="Yang B."/>
        </authorList>
    </citation>
    <scope>NUCLEOTIDE SEQUENCE [LARGE SCALE GENOMIC DNA]</scope>
    <source>
        <strain evidence="1">Ann1</strain>
    </source>
</reference>
<organism evidence="1 2">
    <name type="scientific">Dendrolimus kikuchii</name>
    <dbReference type="NCBI Taxonomy" id="765133"/>
    <lineage>
        <taxon>Eukaryota</taxon>
        <taxon>Metazoa</taxon>
        <taxon>Ecdysozoa</taxon>
        <taxon>Arthropoda</taxon>
        <taxon>Hexapoda</taxon>
        <taxon>Insecta</taxon>
        <taxon>Pterygota</taxon>
        <taxon>Neoptera</taxon>
        <taxon>Endopterygota</taxon>
        <taxon>Lepidoptera</taxon>
        <taxon>Glossata</taxon>
        <taxon>Ditrysia</taxon>
        <taxon>Bombycoidea</taxon>
        <taxon>Lasiocampidae</taxon>
        <taxon>Dendrolimus</taxon>
    </lineage>
</organism>
<name>A0ACC1DE10_9NEOP</name>
<accession>A0ACC1DE10</accession>
<comment type="caution">
    <text evidence="1">The sequence shown here is derived from an EMBL/GenBank/DDBJ whole genome shotgun (WGS) entry which is preliminary data.</text>
</comment>
<dbReference type="EMBL" id="CM034390">
    <property type="protein sequence ID" value="KAJ0181989.1"/>
    <property type="molecule type" value="Genomic_DNA"/>
</dbReference>
<protein>
    <submittedName>
        <fullName evidence="1">Uncharacterized protein</fullName>
    </submittedName>
</protein>
<evidence type="ECO:0000313" key="2">
    <source>
        <dbReference type="Proteomes" id="UP000824533"/>
    </source>
</evidence>
<sequence>MDGNEGIGGKTPNPEKRKRLDMGTDASPGSGDEESSFLPYLKPNYKRLYPENSTQVEFKVFVQGLRSEKIGNKSPIYLNHIFSSSPEIKGVASIHRVNANKIVLIFKQYNTANNFLNNTDFLQRHNIKAFIPAAQIEKTGIIRFKYTSSPRPQTVPTHSMALFSRSTSAHLRPKCTIRKGKANEKKKKKKNFFFLLMLIKNTQESSQRNVRNTK</sequence>